<keyword evidence="6 8" id="KW-0804">Transcription</keyword>
<keyword evidence="11" id="KW-0479">Metal-binding</keyword>
<dbReference type="PANTHER" id="PTHR10625:SF36">
    <property type="entry name" value="HISTONE DEACETYLASE 3"/>
    <property type="match status" value="1"/>
</dbReference>
<dbReference type="PRINTS" id="PR01271">
    <property type="entry name" value="HISDACETLASE"/>
</dbReference>
<evidence type="ECO:0000256" key="2">
    <source>
        <dbReference type="ARBA" id="ARBA00012111"/>
    </source>
</evidence>
<comment type="similarity">
    <text evidence="8">Belongs to the histone deacetylase family. HD Type 1 subfamily.</text>
</comment>
<evidence type="ECO:0000256" key="10">
    <source>
        <dbReference type="PIRSR" id="PIRSR037913-2"/>
    </source>
</evidence>
<dbReference type="InterPro" id="IPR023801">
    <property type="entry name" value="His_deacetylse_dom"/>
</dbReference>
<comment type="subcellular location">
    <subcellularLocation>
        <location evidence="1 8">Nucleus</location>
    </subcellularLocation>
</comment>
<sequence length="515" mass="55509">MSSGLRVSYFHSESVGGFYYGRGHPMKPPRLSLTHALVKAYGLDRQMEVYSLRRATVEEALLFHTPEYVSFLAELDGIDLGSPPRTLPPATGLVLAPRDPYSARLARCFPPLGLPMASTSRSPRPSSLSHGRQAGHGHQGCLTPQVSQQSAEDLAAAKKALEESMRRHNLGHDDVPVFDGVLDFSLLSSGGSIDGAARLNAGVCDVAINWSGGLHHAKKQAASGFCYMNDIVLAILELLKFNPRVLYIDIDVHHGDGVEEAFYETDRVMTVSFHMYGEGFFPGTGAREDIGEGEGKQHAINVPLRAGIDDRSYAYIFKPVIAAIIESYQPTAIVLQCGADSLGCDRLGCFNLTIGQHADCLAFVKSFGIPLLVLGGGGYTVPNVARLWTVETATVLDVELTNDVIPYTEHFDLFGPSFKLIPDTHAGIANLNTRTYLDKMKSDILQQLKTIPFVPAVQMSTIPPAAYRAGEWNAALTDDADPDDRSAHAAGVSVLRAPGVEGELFAADSDNLAGS</sequence>
<dbReference type="OMA" id="GWLRAFH"/>
<keyword evidence="4 8" id="KW-0156">Chromatin regulator</keyword>
<dbReference type="InterPro" id="IPR000286">
    <property type="entry name" value="HDACs"/>
</dbReference>
<dbReference type="GO" id="GO:0005634">
    <property type="term" value="C:nucleus"/>
    <property type="evidence" value="ECO:0007669"/>
    <property type="project" value="UniProtKB-SubCell"/>
</dbReference>
<feature type="binding site" evidence="10">
    <location>
        <position position="379"/>
    </location>
    <ligand>
        <name>substrate</name>
    </ligand>
</feature>
<dbReference type="Proteomes" id="UP000054408">
    <property type="component" value="Unassembled WGS sequence"/>
</dbReference>
<name>A0A0L0DRP2_THETB</name>
<evidence type="ECO:0000256" key="12">
    <source>
        <dbReference type="SAM" id="MobiDB-lite"/>
    </source>
</evidence>
<evidence type="ECO:0000256" key="4">
    <source>
        <dbReference type="ARBA" id="ARBA00022853"/>
    </source>
</evidence>
<organism evidence="14 15">
    <name type="scientific">Thecamonas trahens ATCC 50062</name>
    <dbReference type="NCBI Taxonomy" id="461836"/>
    <lineage>
        <taxon>Eukaryota</taxon>
        <taxon>Apusozoa</taxon>
        <taxon>Apusomonadida</taxon>
        <taxon>Apusomonadidae</taxon>
        <taxon>Thecamonas</taxon>
    </lineage>
</organism>
<dbReference type="GO" id="GO:0046872">
    <property type="term" value="F:metal ion binding"/>
    <property type="evidence" value="ECO:0007669"/>
    <property type="project" value="UniProtKB-KW"/>
</dbReference>
<dbReference type="GeneID" id="25568775"/>
<dbReference type="EMBL" id="GL349492">
    <property type="protein sequence ID" value="KNC54922.1"/>
    <property type="molecule type" value="Genomic_DNA"/>
</dbReference>
<feature type="binding site" evidence="11">
    <location>
        <position position="251"/>
    </location>
    <ligand>
        <name>a divalent metal cation</name>
        <dbReference type="ChEBI" id="CHEBI:60240"/>
    </ligand>
</feature>
<comment type="catalytic activity">
    <reaction evidence="8">
        <text>N(6)-acetyl-L-lysyl-[histone] + H2O = L-lysyl-[histone] + acetate</text>
        <dbReference type="Rhea" id="RHEA:58196"/>
        <dbReference type="Rhea" id="RHEA-COMP:9845"/>
        <dbReference type="Rhea" id="RHEA-COMP:11338"/>
        <dbReference type="ChEBI" id="CHEBI:15377"/>
        <dbReference type="ChEBI" id="CHEBI:29969"/>
        <dbReference type="ChEBI" id="CHEBI:30089"/>
        <dbReference type="ChEBI" id="CHEBI:61930"/>
        <dbReference type="EC" id="3.5.1.98"/>
    </reaction>
</comment>
<evidence type="ECO:0000259" key="13">
    <source>
        <dbReference type="Pfam" id="PF00850"/>
    </source>
</evidence>
<dbReference type="PANTHER" id="PTHR10625">
    <property type="entry name" value="HISTONE DEACETYLASE HDAC1-RELATED"/>
    <property type="match status" value="1"/>
</dbReference>
<dbReference type="InterPro" id="IPR037138">
    <property type="entry name" value="His_deacetylse_dom_sf"/>
</dbReference>
<dbReference type="AlphaFoldDB" id="A0A0L0DRP2"/>
<gene>
    <name evidence="14" type="ORF">AMSG_10584</name>
</gene>
<proteinExistence type="inferred from homology"/>
<evidence type="ECO:0000256" key="1">
    <source>
        <dbReference type="ARBA" id="ARBA00004123"/>
    </source>
</evidence>
<dbReference type="STRING" id="461836.A0A0L0DRP2"/>
<evidence type="ECO:0000313" key="14">
    <source>
        <dbReference type="EMBL" id="KNC54922.1"/>
    </source>
</evidence>
<dbReference type="RefSeq" id="XP_013753511.1">
    <property type="nucleotide sequence ID" value="XM_013898057.1"/>
</dbReference>
<dbReference type="InterPro" id="IPR023696">
    <property type="entry name" value="Ureohydrolase_dom_sf"/>
</dbReference>
<protein>
    <recommendedName>
        <fullName evidence="2 8">Histone deacetylase</fullName>
        <ecNumber evidence="2 8">3.5.1.98</ecNumber>
    </recommendedName>
</protein>
<evidence type="ECO:0000256" key="3">
    <source>
        <dbReference type="ARBA" id="ARBA00022801"/>
    </source>
</evidence>
<evidence type="ECO:0000256" key="9">
    <source>
        <dbReference type="PIRSR" id="PIRSR037913-1"/>
    </source>
</evidence>
<dbReference type="OrthoDB" id="1918432at2759"/>
<reference evidence="14 15" key="1">
    <citation type="submission" date="2010-05" db="EMBL/GenBank/DDBJ databases">
        <title>The Genome Sequence of Thecamonas trahens ATCC 50062.</title>
        <authorList>
            <consortium name="The Broad Institute Genome Sequencing Platform"/>
            <person name="Russ C."/>
            <person name="Cuomo C."/>
            <person name="Shea T."/>
            <person name="Young S.K."/>
            <person name="Zeng Q."/>
            <person name="Koehrsen M."/>
            <person name="Haas B."/>
            <person name="Borodovsky M."/>
            <person name="Guigo R."/>
            <person name="Alvarado L."/>
            <person name="Berlin A."/>
            <person name="Bochicchio J."/>
            <person name="Borenstein D."/>
            <person name="Chapman S."/>
            <person name="Chen Z."/>
            <person name="Freedman E."/>
            <person name="Gellesch M."/>
            <person name="Goldberg J."/>
            <person name="Griggs A."/>
            <person name="Gujja S."/>
            <person name="Heilman E."/>
            <person name="Heiman D."/>
            <person name="Hepburn T."/>
            <person name="Howarth C."/>
            <person name="Jen D."/>
            <person name="Larson L."/>
            <person name="Mehta T."/>
            <person name="Park D."/>
            <person name="Pearson M."/>
            <person name="Roberts A."/>
            <person name="Saif S."/>
            <person name="Shenoy N."/>
            <person name="Sisk P."/>
            <person name="Stolte C."/>
            <person name="Sykes S."/>
            <person name="Thomson T."/>
            <person name="Walk T."/>
            <person name="White J."/>
            <person name="Yandava C."/>
            <person name="Burger G."/>
            <person name="Gray M.W."/>
            <person name="Holland P.W.H."/>
            <person name="King N."/>
            <person name="Lang F.B.F."/>
            <person name="Roger A.J."/>
            <person name="Ruiz-Trillo I."/>
            <person name="Lander E."/>
            <person name="Nusbaum C."/>
        </authorList>
    </citation>
    <scope>NUCLEOTIDE SEQUENCE [LARGE SCALE GENOMIC DNA]</scope>
    <source>
        <strain evidence="14 15">ATCC 50062</strain>
    </source>
</reference>
<accession>A0A0L0DRP2</accession>
<dbReference type="PIRSF" id="PIRSF037913">
    <property type="entry name" value="His_deacetylse_1"/>
    <property type="match status" value="1"/>
</dbReference>
<dbReference type="InterPro" id="IPR003084">
    <property type="entry name" value="HDAC_I/II"/>
</dbReference>
<feature type="binding site" evidence="10">
    <location>
        <position position="174"/>
    </location>
    <ligand>
        <name>substrate</name>
    </ligand>
</feature>
<dbReference type="GO" id="GO:0040029">
    <property type="term" value="P:epigenetic regulation of gene expression"/>
    <property type="evidence" value="ECO:0007669"/>
    <property type="project" value="TreeGrafter"/>
</dbReference>
<feature type="binding site" evidence="11">
    <location>
        <position position="253"/>
    </location>
    <ligand>
        <name>a divalent metal cation</name>
        <dbReference type="ChEBI" id="CHEBI:60240"/>
    </ligand>
</feature>
<keyword evidence="15" id="KW-1185">Reference proteome</keyword>
<feature type="region of interest" description="Disordered" evidence="12">
    <location>
        <begin position="116"/>
        <end position="145"/>
    </location>
</feature>
<dbReference type="SUPFAM" id="SSF52768">
    <property type="entry name" value="Arginase/deacetylase"/>
    <property type="match status" value="1"/>
</dbReference>
<feature type="domain" description="Histone deacetylase" evidence="13">
    <location>
        <begin position="24"/>
        <end position="394"/>
    </location>
</feature>
<evidence type="ECO:0000256" key="8">
    <source>
        <dbReference type="PIRNR" id="PIRNR037913"/>
    </source>
</evidence>
<evidence type="ECO:0000313" key="15">
    <source>
        <dbReference type="Proteomes" id="UP000054408"/>
    </source>
</evidence>
<feature type="active site" description="Proton acceptor" evidence="9">
    <location>
        <position position="216"/>
    </location>
</feature>
<dbReference type="Pfam" id="PF00850">
    <property type="entry name" value="Hist_deacetyl"/>
    <property type="match status" value="1"/>
</dbReference>
<evidence type="ECO:0000256" key="7">
    <source>
        <dbReference type="ARBA" id="ARBA00023242"/>
    </source>
</evidence>
<feature type="binding site" evidence="10">
    <location>
        <position position="224"/>
    </location>
    <ligand>
        <name>substrate</name>
    </ligand>
</feature>
<evidence type="ECO:0000256" key="6">
    <source>
        <dbReference type="ARBA" id="ARBA00023163"/>
    </source>
</evidence>
<keyword evidence="5 8" id="KW-0805">Transcription regulation</keyword>
<dbReference type="Gene3D" id="3.40.800.20">
    <property type="entry name" value="Histone deacetylase domain"/>
    <property type="match status" value="1"/>
</dbReference>
<keyword evidence="7 8" id="KW-0539">Nucleus</keyword>
<dbReference type="PRINTS" id="PR01270">
    <property type="entry name" value="HDASUPER"/>
</dbReference>
<feature type="binding site" evidence="11">
    <location>
        <position position="340"/>
    </location>
    <ligand>
        <name>a divalent metal cation</name>
        <dbReference type="ChEBI" id="CHEBI:60240"/>
    </ligand>
</feature>
<evidence type="ECO:0000256" key="11">
    <source>
        <dbReference type="PIRSR" id="PIRSR037913-3"/>
    </source>
</evidence>
<evidence type="ECO:0000256" key="5">
    <source>
        <dbReference type="ARBA" id="ARBA00023015"/>
    </source>
</evidence>
<dbReference type="eggNOG" id="KOG1342">
    <property type="taxonomic scope" value="Eukaryota"/>
</dbReference>
<dbReference type="EC" id="3.5.1.98" evidence="2 8"/>
<keyword evidence="3 8" id="KW-0378">Hydrolase</keyword>
<dbReference type="GO" id="GO:0141221">
    <property type="term" value="F:histone deacetylase activity, hydrolytic mechanism"/>
    <property type="evidence" value="ECO:0007669"/>
    <property type="project" value="UniProtKB-EC"/>
</dbReference>
<feature type="compositionally biased region" description="Low complexity" evidence="12">
    <location>
        <begin position="118"/>
        <end position="129"/>
    </location>
</feature>